<feature type="transmembrane region" description="Helical" evidence="1">
    <location>
        <begin position="6"/>
        <end position="26"/>
    </location>
</feature>
<dbReference type="Proteomes" id="UP000280417">
    <property type="component" value="Unassembled WGS sequence"/>
</dbReference>
<dbReference type="EMBL" id="QMQA01000069">
    <property type="protein sequence ID" value="RLE13913.1"/>
    <property type="molecule type" value="Genomic_DNA"/>
</dbReference>
<dbReference type="AlphaFoldDB" id="A0A662DHY2"/>
<gene>
    <name evidence="2" type="ORF">DRJ04_03360</name>
</gene>
<evidence type="ECO:0000313" key="3">
    <source>
        <dbReference type="Proteomes" id="UP000280417"/>
    </source>
</evidence>
<organism evidence="2 3">
    <name type="scientific">Aerophobetes bacterium</name>
    <dbReference type="NCBI Taxonomy" id="2030807"/>
    <lineage>
        <taxon>Bacteria</taxon>
        <taxon>Candidatus Aerophobota</taxon>
    </lineage>
</organism>
<comment type="caution">
    <text evidence="2">The sequence shown here is derived from an EMBL/GenBank/DDBJ whole genome shotgun (WGS) entry which is preliminary data.</text>
</comment>
<proteinExistence type="predicted"/>
<keyword evidence="1" id="KW-0472">Membrane</keyword>
<accession>A0A662DHY2</accession>
<evidence type="ECO:0000256" key="1">
    <source>
        <dbReference type="SAM" id="Phobius"/>
    </source>
</evidence>
<evidence type="ECO:0000313" key="2">
    <source>
        <dbReference type="EMBL" id="RLE13913.1"/>
    </source>
</evidence>
<name>A0A662DHY2_UNCAE</name>
<keyword evidence="1" id="KW-0812">Transmembrane</keyword>
<reference evidence="2 3" key="1">
    <citation type="submission" date="2018-06" db="EMBL/GenBank/DDBJ databases">
        <title>Extensive metabolic versatility and redundancy in microbially diverse, dynamic hydrothermal sediments.</title>
        <authorList>
            <person name="Dombrowski N."/>
            <person name="Teske A."/>
            <person name="Baker B.J."/>
        </authorList>
    </citation>
    <scope>NUCLEOTIDE SEQUENCE [LARGE SCALE GENOMIC DNA]</scope>
    <source>
        <strain evidence="2">B3_G15</strain>
    </source>
</reference>
<sequence>MLTKFIRYALIGLGIVVFVLALTVFFQYKKLQRMRIFSAVDTELQIKLDRMGFFDIKREIKKEGFFPPKPIAELN</sequence>
<keyword evidence="1" id="KW-1133">Transmembrane helix</keyword>
<feature type="non-terminal residue" evidence="2">
    <location>
        <position position="75"/>
    </location>
</feature>
<protein>
    <submittedName>
        <fullName evidence="2">Uncharacterized protein</fullName>
    </submittedName>
</protein>